<comment type="subunit">
    <text evidence="4">Homodimer. Interacts with the ribosome. Binds ribosomal RNA.</text>
</comment>
<dbReference type="NCBIfam" id="TIGR00264">
    <property type="entry name" value="archaeal-type nascent polypeptide-associated complex protein"/>
    <property type="match status" value="1"/>
</dbReference>
<evidence type="ECO:0000256" key="1">
    <source>
        <dbReference type="ARBA" id="ARBA00022448"/>
    </source>
</evidence>
<evidence type="ECO:0000256" key="6">
    <source>
        <dbReference type="SAM" id="MobiDB-lite"/>
    </source>
</evidence>
<dbReference type="CDD" id="cd14359">
    <property type="entry name" value="UBA_AeNAC"/>
    <property type="match status" value="1"/>
</dbReference>
<dbReference type="Gene3D" id="2.20.70.30">
    <property type="entry name" value="Nascent polypeptide-associated complex domain"/>
    <property type="match status" value="1"/>
</dbReference>
<dbReference type="AlphaFoldDB" id="A0ABD6BWM6"/>
<dbReference type="SMART" id="SM01407">
    <property type="entry name" value="NAC"/>
    <property type="match status" value="1"/>
</dbReference>
<evidence type="ECO:0000256" key="4">
    <source>
        <dbReference type="HAMAP-Rule" id="MF_00814"/>
    </source>
</evidence>
<evidence type="ECO:0000256" key="5">
    <source>
        <dbReference type="NCBIfam" id="TIGR00264"/>
    </source>
</evidence>
<name>A0ABD6BWM6_9EURY</name>
<feature type="region of interest" description="Disordered" evidence="6">
    <location>
        <begin position="58"/>
        <end position="95"/>
    </location>
</feature>
<keyword evidence="2 4" id="KW-0694">RNA-binding</keyword>
<evidence type="ECO:0000256" key="3">
    <source>
        <dbReference type="ARBA" id="ARBA00022927"/>
    </source>
</evidence>
<keyword evidence="1 4" id="KW-0813">Transport</keyword>
<dbReference type="Gene3D" id="1.10.8.10">
    <property type="entry name" value="DNA helicase RuvA subunit, C-terminal domain"/>
    <property type="match status" value="1"/>
</dbReference>
<dbReference type="HAMAP" id="MF_00814">
    <property type="entry name" value="NAC_arch"/>
    <property type="match status" value="1"/>
</dbReference>
<proteinExistence type="inferred from homology"/>
<gene>
    <name evidence="4" type="primary">nac</name>
    <name evidence="8" type="ORF">ACFR9T_00190</name>
</gene>
<dbReference type="InterPro" id="IPR009060">
    <property type="entry name" value="UBA-like_sf"/>
</dbReference>
<comment type="similarity">
    <text evidence="4">Belongs to the NAC-alpha family.</text>
</comment>
<evidence type="ECO:0000313" key="8">
    <source>
        <dbReference type="EMBL" id="MFD1569027.1"/>
    </source>
</evidence>
<keyword evidence="3 4" id="KW-0653">Protein transport</keyword>
<evidence type="ECO:0000313" key="9">
    <source>
        <dbReference type="Proteomes" id="UP001597185"/>
    </source>
</evidence>
<comment type="caution">
    <text evidence="8">The sequence shown here is derived from an EMBL/GenBank/DDBJ whole genome shotgun (WGS) entry which is preliminary data.</text>
</comment>
<dbReference type="InterPro" id="IPR005231">
    <property type="entry name" value="NAC_arc"/>
</dbReference>
<dbReference type="Pfam" id="PF01849">
    <property type="entry name" value="NAC"/>
    <property type="match status" value="1"/>
</dbReference>
<feature type="domain" description="NAC-A/B" evidence="7">
    <location>
        <begin position="6"/>
        <end position="73"/>
    </location>
</feature>
<keyword evidence="9" id="KW-1185">Reference proteome</keyword>
<evidence type="ECO:0000256" key="2">
    <source>
        <dbReference type="ARBA" id="ARBA00022884"/>
    </source>
</evidence>
<organism evidence="8 9">
    <name type="scientific">Halorubrum laminariae</name>
    <dbReference type="NCBI Taxonomy" id="1433523"/>
    <lineage>
        <taxon>Archaea</taxon>
        <taxon>Methanobacteriati</taxon>
        <taxon>Methanobacteriota</taxon>
        <taxon>Stenosarchaea group</taxon>
        <taxon>Halobacteria</taxon>
        <taxon>Halobacteriales</taxon>
        <taxon>Haloferacaceae</taxon>
        <taxon>Halorubrum</taxon>
    </lineage>
</organism>
<dbReference type="InterPro" id="IPR002715">
    <property type="entry name" value="Nas_poly-pep-assoc_cplx_dom"/>
</dbReference>
<accession>A0ABD6BWM6</accession>
<dbReference type="Proteomes" id="UP001597185">
    <property type="component" value="Unassembled WGS sequence"/>
</dbReference>
<dbReference type="GO" id="GO:0015031">
    <property type="term" value="P:protein transport"/>
    <property type="evidence" value="ECO:0007669"/>
    <property type="project" value="UniProtKB-UniRule"/>
</dbReference>
<evidence type="ECO:0000259" key="7">
    <source>
        <dbReference type="PROSITE" id="PS51151"/>
    </source>
</evidence>
<reference evidence="8 9" key="1">
    <citation type="journal article" date="2019" name="Int. J. Syst. Evol. Microbiol.">
        <title>The Global Catalogue of Microorganisms (GCM) 10K type strain sequencing project: providing services to taxonomists for standard genome sequencing and annotation.</title>
        <authorList>
            <consortium name="The Broad Institute Genomics Platform"/>
            <consortium name="The Broad Institute Genome Sequencing Center for Infectious Disease"/>
            <person name="Wu L."/>
            <person name="Ma J."/>
        </authorList>
    </citation>
    <scope>NUCLEOTIDE SEQUENCE [LARGE SCALE GENOMIC DNA]</scope>
    <source>
        <strain evidence="8 9">CGMCC 1.12689</strain>
    </source>
</reference>
<dbReference type="PROSITE" id="PS51151">
    <property type="entry name" value="NAC_AB"/>
    <property type="match status" value="1"/>
</dbReference>
<dbReference type="EMBL" id="JBHUDB010000001">
    <property type="protein sequence ID" value="MFD1569027.1"/>
    <property type="molecule type" value="Genomic_DNA"/>
</dbReference>
<dbReference type="RefSeq" id="WP_256418540.1">
    <property type="nucleotide sequence ID" value="NZ_JANHDL010000006.1"/>
</dbReference>
<dbReference type="SUPFAM" id="SSF46934">
    <property type="entry name" value="UBA-like"/>
    <property type="match status" value="1"/>
</dbReference>
<dbReference type="GO" id="GO:0003723">
    <property type="term" value="F:RNA binding"/>
    <property type="evidence" value="ECO:0007669"/>
    <property type="project" value="UniProtKB-UniRule"/>
</dbReference>
<comment type="function">
    <text evidence="4">Contacts the emerging nascent chain on the ribosome.</text>
</comment>
<dbReference type="InterPro" id="IPR038187">
    <property type="entry name" value="NAC_A/B_dom_sf"/>
</dbReference>
<sequence>MFGGGGMNPRKMKQMMKQMGIDVEELDAERVVIETADGDLVFDGAQVTKMDAQGQETYQIVGSPEEVEDAGVGGDTGESAPAVESGDPDATARDAGVVDAIPEEDVALVAERAGVPESTAREALEAADGDLATAIAELE</sequence>
<protein>
    <recommendedName>
        <fullName evidence="4 5">Nascent polypeptide-associated complex protein</fullName>
    </recommendedName>
</protein>